<evidence type="ECO:0000313" key="2">
    <source>
        <dbReference type="EMBL" id="QJE27496.1"/>
    </source>
</evidence>
<dbReference type="EMBL" id="CZBM01000001">
    <property type="protein sequence ID" value="CUP61554.1"/>
    <property type="molecule type" value="Genomic_DNA"/>
</dbReference>
<evidence type="ECO:0000313" key="3">
    <source>
        <dbReference type="Proteomes" id="UP000095332"/>
    </source>
</evidence>
<protein>
    <submittedName>
        <fullName evidence="1">Uncharacterized protein</fullName>
    </submittedName>
</protein>
<organism evidence="1 3">
    <name type="scientific">Parabacteroides distasonis</name>
    <dbReference type="NCBI Taxonomy" id="823"/>
    <lineage>
        <taxon>Bacteria</taxon>
        <taxon>Pseudomonadati</taxon>
        <taxon>Bacteroidota</taxon>
        <taxon>Bacteroidia</taxon>
        <taxon>Bacteroidales</taxon>
        <taxon>Tannerellaceae</taxon>
        <taxon>Parabacteroides</taxon>
    </lineage>
</organism>
<proteinExistence type="predicted"/>
<dbReference type="RefSeq" id="WP_024986783.1">
    <property type="nucleotide sequence ID" value="NZ_CAKOBV010000015.1"/>
</dbReference>
<sequence>MGLDILIYNNDGICMNKSEISEDLHYWLFNLANLDKGRFRTIFRVQDYYKTNIQLSGIEISSFIEELKEIRKKSPYSKEIERIVNCINQQNISKIRITGD</sequence>
<dbReference type="GeneID" id="93047391"/>
<reference evidence="1 3" key="1">
    <citation type="submission" date="2015-09" db="EMBL/GenBank/DDBJ databases">
        <authorList>
            <consortium name="Pathogen Informatics"/>
        </authorList>
    </citation>
    <scope>NUCLEOTIDE SEQUENCE [LARGE SCALE GENOMIC DNA]</scope>
    <source>
        <strain evidence="1 3">2789STDY5834948</strain>
    </source>
</reference>
<accession>A0A174PK28</accession>
<dbReference type="Proteomes" id="UP000501982">
    <property type="component" value="Chromosome"/>
</dbReference>
<dbReference type="AlphaFoldDB" id="A0A174PK28"/>
<evidence type="ECO:0000313" key="4">
    <source>
        <dbReference type="Proteomes" id="UP000501982"/>
    </source>
</evidence>
<gene>
    <name evidence="1" type="ORF">ERS852560_00428</name>
    <name evidence="2" type="ORF">HHO38_03735</name>
</gene>
<reference evidence="2 4" key="2">
    <citation type="submission" date="2020-04" db="EMBL/GenBank/DDBJ databases">
        <title>Complete Genomes and Methylome analysis of CBBP consortium that reverse antibiotic-induced susceptibility to vancomycin-resistant Enterococcus faecium infection.</title>
        <authorList>
            <person name="Fomenkov A."/>
            <person name="Zhang Z."/>
            <person name="Pamer E."/>
            <person name="Roberts R.J."/>
        </authorList>
    </citation>
    <scope>NUCLEOTIDE SEQUENCE [LARGE SCALE GENOMIC DNA]</scope>
    <source>
        <strain evidence="4">CBBP</strain>
        <strain evidence="2">CBBP-1</strain>
    </source>
</reference>
<name>A0A174PK28_PARDI</name>
<evidence type="ECO:0000313" key="1">
    <source>
        <dbReference type="EMBL" id="CUP61554.1"/>
    </source>
</evidence>
<dbReference type="Proteomes" id="UP000095332">
    <property type="component" value="Unassembled WGS sequence"/>
</dbReference>
<dbReference type="EMBL" id="CP051672">
    <property type="protein sequence ID" value="QJE27496.1"/>
    <property type="molecule type" value="Genomic_DNA"/>
</dbReference>